<dbReference type="PANTHER" id="PTHR43194:SF2">
    <property type="entry name" value="PEROXISOMAL MEMBRANE PROTEIN LPX1"/>
    <property type="match status" value="1"/>
</dbReference>
<dbReference type="EMBL" id="JAUHJQ010000001">
    <property type="protein sequence ID" value="MDN4172051.1"/>
    <property type="molecule type" value="Genomic_DNA"/>
</dbReference>
<dbReference type="Pfam" id="PF00561">
    <property type="entry name" value="Abhydrolase_1"/>
    <property type="match status" value="1"/>
</dbReference>
<gene>
    <name evidence="2" type="ORF">QWY28_03760</name>
</gene>
<evidence type="ECO:0000259" key="1">
    <source>
        <dbReference type="Pfam" id="PF00561"/>
    </source>
</evidence>
<dbReference type="InterPro" id="IPR000073">
    <property type="entry name" value="AB_hydrolase_1"/>
</dbReference>
<protein>
    <submittedName>
        <fullName evidence="2">Alpha/beta fold hydrolase</fullName>
    </submittedName>
</protein>
<proteinExistence type="predicted"/>
<dbReference type="InterPro" id="IPR029058">
    <property type="entry name" value="AB_hydrolase_fold"/>
</dbReference>
<sequence length="309" mass="31847">MTVSLTAVRLGGRPDLPLLVLGPSLGTSASALWGDCARELARDFQLVAWDLPGHGIHRLAPGPSEPGGRDEPLTVAALAAAVLDLVDTMAQALQAPRFHYAGVSVGGAVGLQLLLDAPDRVESATLLGTAARLGSPESWSERAATVRERGTEALVEASTRRWFGPGFVEGEPERAAALLRSLTDADDEGYAAVCGALAGFDARGRLGEVAVPVLAVGGSADVPAPPAQVRELADGVRDGRFVELDGVAHLAPAEAPLEVARLVREHALGPEEAPPPPQAERLAEAVRAARAGGLAAGDVEAVVRRVLAE</sequence>
<comment type="caution">
    <text evidence="2">The sequence shown here is derived from an EMBL/GenBank/DDBJ whole genome shotgun (WGS) entry which is preliminary data.</text>
</comment>
<feature type="domain" description="AB hydrolase-1" evidence="1">
    <location>
        <begin position="17"/>
        <end position="251"/>
    </location>
</feature>
<organism evidence="2 3">
    <name type="scientific">Nocardioides oceani</name>
    <dbReference type="NCBI Taxonomy" id="3058369"/>
    <lineage>
        <taxon>Bacteria</taxon>
        <taxon>Bacillati</taxon>
        <taxon>Actinomycetota</taxon>
        <taxon>Actinomycetes</taxon>
        <taxon>Propionibacteriales</taxon>
        <taxon>Nocardioidaceae</taxon>
        <taxon>Nocardioides</taxon>
    </lineage>
</organism>
<dbReference type="Proteomes" id="UP001168620">
    <property type="component" value="Unassembled WGS sequence"/>
</dbReference>
<keyword evidence="3" id="KW-1185">Reference proteome</keyword>
<reference evidence="2" key="1">
    <citation type="submission" date="2023-06" db="EMBL/GenBank/DDBJ databases">
        <title>Draft genome sequence of Nocardioides sp. SOB77.</title>
        <authorList>
            <person name="Zhang G."/>
        </authorList>
    </citation>
    <scope>NUCLEOTIDE SEQUENCE</scope>
    <source>
        <strain evidence="2">SOB77</strain>
    </source>
</reference>
<dbReference type="SUPFAM" id="SSF53474">
    <property type="entry name" value="alpha/beta-Hydrolases"/>
    <property type="match status" value="1"/>
</dbReference>
<dbReference type="GO" id="GO:0016787">
    <property type="term" value="F:hydrolase activity"/>
    <property type="evidence" value="ECO:0007669"/>
    <property type="project" value="UniProtKB-KW"/>
</dbReference>
<dbReference type="PANTHER" id="PTHR43194">
    <property type="entry name" value="HYDROLASE ALPHA/BETA FOLD FAMILY"/>
    <property type="match status" value="1"/>
</dbReference>
<evidence type="ECO:0000313" key="2">
    <source>
        <dbReference type="EMBL" id="MDN4172051.1"/>
    </source>
</evidence>
<dbReference type="Gene3D" id="3.40.50.1820">
    <property type="entry name" value="alpha/beta hydrolase"/>
    <property type="match status" value="1"/>
</dbReference>
<dbReference type="RefSeq" id="WP_300950962.1">
    <property type="nucleotide sequence ID" value="NZ_JAUHJQ010000001.1"/>
</dbReference>
<dbReference type="InterPro" id="IPR050228">
    <property type="entry name" value="Carboxylesterase_BioH"/>
</dbReference>
<keyword evidence="2" id="KW-0378">Hydrolase</keyword>
<accession>A0ABT8FBI2</accession>
<name>A0ABT8FBI2_9ACTN</name>
<evidence type="ECO:0000313" key="3">
    <source>
        <dbReference type="Proteomes" id="UP001168620"/>
    </source>
</evidence>